<protein>
    <submittedName>
        <fullName evidence="1">Uncharacterized protein</fullName>
    </submittedName>
</protein>
<dbReference type="Proteomes" id="UP001194468">
    <property type="component" value="Unassembled WGS sequence"/>
</dbReference>
<evidence type="ECO:0000313" key="2">
    <source>
        <dbReference type="Proteomes" id="UP001194468"/>
    </source>
</evidence>
<proteinExistence type="predicted"/>
<dbReference type="EMBL" id="WHUW01000010">
    <property type="protein sequence ID" value="KAF8441591.1"/>
    <property type="molecule type" value="Genomic_DNA"/>
</dbReference>
<name>A0AAD4BWY5_BOLED</name>
<gene>
    <name evidence="1" type="ORF">L210DRAFT_2081178</name>
</gene>
<reference evidence="1" key="2">
    <citation type="journal article" date="2020" name="Nat. Commun.">
        <title>Large-scale genome sequencing of mycorrhizal fungi provides insights into the early evolution of symbiotic traits.</title>
        <authorList>
            <person name="Miyauchi S."/>
            <person name="Kiss E."/>
            <person name="Kuo A."/>
            <person name="Drula E."/>
            <person name="Kohler A."/>
            <person name="Sanchez-Garcia M."/>
            <person name="Morin E."/>
            <person name="Andreopoulos B."/>
            <person name="Barry K.W."/>
            <person name="Bonito G."/>
            <person name="Buee M."/>
            <person name="Carver A."/>
            <person name="Chen C."/>
            <person name="Cichocki N."/>
            <person name="Clum A."/>
            <person name="Culley D."/>
            <person name="Crous P.W."/>
            <person name="Fauchery L."/>
            <person name="Girlanda M."/>
            <person name="Hayes R.D."/>
            <person name="Keri Z."/>
            <person name="LaButti K."/>
            <person name="Lipzen A."/>
            <person name="Lombard V."/>
            <person name="Magnuson J."/>
            <person name="Maillard F."/>
            <person name="Murat C."/>
            <person name="Nolan M."/>
            <person name="Ohm R.A."/>
            <person name="Pangilinan J."/>
            <person name="Pereira M.F."/>
            <person name="Perotto S."/>
            <person name="Peter M."/>
            <person name="Pfister S."/>
            <person name="Riley R."/>
            <person name="Sitrit Y."/>
            <person name="Stielow J.B."/>
            <person name="Szollosi G."/>
            <person name="Zifcakova L."/>
            <person name="Stursova M."/>
            <person name="Spatafora J.W."/>
            <person name="Tedersoo L."/>
            <person name="Vaario L.M."/>
            <person name="Yamada A."/>
            <person name="Yan M."/>
            <person name="Wang P."/>
            <person name="Xu J."/>
            <person name="Bruns T."/>
            <person name="Baldrian P."/>
            <person name="Vilgalys R."/>
            <person name="Dunand C."/>
            <person name="Henrissat B."/>
            <person name="Grigoriev I.V."/>
            <person name="Hibbett D."/>
            <person name="Nagy L.G."/>
            <person name="Martin F.M."/>
        </authorList>
    </citation>
    <scope>NUCLEOTIDE SEQUENCE</scope>
    <source>
        <strain evidence="1">BED1</strain>
    </source>
</reference>
<accession>A0AAD4BWY5</accession>
<reference evidence="1" key="1">
    <citation type="submission" date="2019-10" db="EMBL/GenBank/DDBJ databases">
        <authorList>
            <consortium name="DOE Joint Genome Institute"/>
            <person name="Kuo A."/>
            <person name="Miyauchi S."/>
            <person name="Kiss E."/>
            <person name="Drula E."/>
            <person name="Kohler A."/>
            <person name="Sanchez-Garcia M."/>
            <person name="Andreopoulos B."/>
            <person name="Barry K.W."/>
            <person name="Bonito G."/>
            <person name="Buee M."/>
            <person name="Carver A."/>
            <person name="Chen C."/>
            <person name="Cichocki N."/>
            <person name="Clum A."/>
            <person name="Culley D."/>
            <person name="Crous P.W."/>
            <person name="Fauchery L."/>
            <person name="Girlanda M."/>
            <person name="Hayes R."/>
            <person name="Keri Z."/>
            <person name="LaButti K."/>
            <person name="Lipzen A."/>
            <person name="Lombard V."/>
            <person name="Magnuson J."/>
            <person name="Maillard F."/>
            <person name="Morin E."/>
            <person name="Murat C."/>
            <person name="Nolan M."/>
            <person name="Ohm R."/>
            <person name="Pangilinan J."/>
            <person name="Pereira M."/>
            <person name="Perotto S."/>
            <person name="Peter M."/>
            <person name="Riley R."/>
            <person name="Sitrit Y."/>
            <person name="Stielow B."/>
            <person name="Szollosi G."/>
            <person name="Zifcakova L."/>
            <person name="Stursova M."/>
            <person name="Spatafora J.W."/>
            <person name="Tedersoo L."/>
            <person name="Vaario L.-M."/>
            <person name="Yamada A."/>
            <person name="Yan M."/>
            <person name="Wang P."/>
            <person name="Xu J."/>
            <person name="Bruns T."/>
            <person name="Baldrian P."/>
            <person name="Vilgalys R."/>
            <person name="Henrissat B."/>
            <person name="Grigoriev I.V."/>
            <person name="Hibbett D."/>
            <person name="Nagy L.G."/>
            <person name="Martin F.M."/>
        </authorList>
    </citation>
    <scope>NUCLEOTIDE SEQUENCE</scope>
    <source>
        <strain evidence="1">BED1</strain>
    </source>
</reference>
<keyword evidence="2" id="KW-1185">Reference proteome</keyword>
<evidence type="ECO:0000313" key="1">
    <source>
        <dbReference type="EMBL" id="KAF8441591.1"/>
    </source>
</evidence>
<comment type="caution">
    <text evidence="1">The sequence shown here is derived from an EMBL/GenBank/DDBJ whole genome shotgun (WGS) entry which is preliminary data.</text>
</comment>
<dbReference type="SUPFAM" id="SSF52047">
    <property type="entry name" value="RNI-like"/>
    <property type="match status" value="1"/>
</dbReference>
<dbReference type="AlphaFoldDB" id="A0AAD4BWY5"/>
<organism evidence="1 2">
    <name type="scientific">Boletus edulis BED1</name>
    <dbReference type="NCBI Taxonomy" id="1328754"/>
    <lineage>
        <taxon>Eukaryota</taxon>
        <taxon>Fungi</taxon>
        <taxon>Dikarya</taxon>
        <taxon>Basidiomycota</taxon>
        <taxon>Agaricomycotina</taxon>
        <taxon>Agaricomycetes</taxon>
        <taxon>Agaricomycetidae</taxon>
        <taxon>Boletales</taxon>
        <taxon>Boletineae</taxon>
        <taxon>Boletaceae</taxon>
        <taxon>Boletoideae</taxon>
        <taxon>Boletus</taxon>
    </lineage>
</organism>
<dbReference type="InterPro" id="IPR032675">
    <property type="entry name" value="LRR_dom_sf"/>
</dbReference>
<sequence>MSRVQRIFAGRSLGRLAPLVRCLPECRASLRSSIPYPPKCYSFRRSLTRIEWEVLRSYTRRVRSIFINYDSYNHYDIPVHGLNRKSLGSLPFPNLRYLRLEYIENPIPLFRLPLPSLVSLEVELYSRHLFEDSLASFARITPSLTRLFVDAYHYAGIDMNNIDPSFIRQWRNLQIVVCREIHLDVTTLVHLSRMPALTRLSFTLRSTLLDQISESPSESDLPFFFSNLRVLTIYSESLGPVSRFLSRARLVTKLTVVVKCRPSKQDLASFLESIQTSGIGQTIQELWLHQEYILGRTYVPSGDRPVLGLEDLRPCMAFSHLRRIELDIEYQVDMTDSSLLTLTSAWSRLQHFRINASWGWNTPGGMTPDGLARLLHTRRSLTRIAFAIDTRGYTETKTASETATDADGPRSLASLEQTSSLPHPSIDVVDSFIEAESVPAMAAFFARRCKYLFHGWNNWELEKSPSVDVYKIRWEDVCKRIEDAVATAGRS</sequence>
<dbReference type="Gene3D" id="3.80.10.10">
    <property type="entry name" value="Ribonuclease Inhibitor"/>
    <property type="match status" value="1"/>
</dbReference>